<sequence>MRSVILPVMGTNAAWRNAARDLAARGVPPEDVLWQFGEGGSDLFAAGQAAPPGPDAPGAPALRVPRAFVALAGEVTCHSDPERFALLYAMLWRLQKRPGLLSDRGDAQVDRLEAMAKSVRRDMHKMKAFVRFRDIGGADGQEPGARRAFAAWFEPEHNIVEATAPFFAKRFGDMDWTILTPKECARFDREGLHFSPGAARPPLPEDATEELWTTYFRNIFNPARLKVKAMQSEMPRKYWKNMPETAAIPEMIAGAEARVRGMQAAAPSLPPLRAERILERNRTAPGAQADAADRDGPLQTRPVTWPALDKGLAGCRRCPLHADATQVVPGRGPRDAALMIVGEQPGDHEDLTGQPFVGPAGQLLDRAAREAGLDRNAAFITNAVKHFKFAPRGKRRIHQRPDNTEVMACKWWLDVERELLRPRLILALGATAARALTGNGDAILARRGRVERTADGTPVLLTVHPSYLLRRSDAATIEADMAAFVDDLRHAARLLAA</sequence>
<evidence type="ECO:0000256" key="7">
    <source>
        <dbReference type="ARBA" id="ARBA00023004"/>
    </source>
</evidence>
<dbReference type="SUPFAM" id="SSF52141">
    <property type="entry name" value="Uracil-DNA glycosylase-like"/>
    <property type="match status" value="1"/>
</dbReference>
<keyword evidence="3" id="KW-0004">4Fe-4S</keyword>
<dbReference type="AlphaFoldDB" id="A0A1U7DKH4"/>
<dbReference type="NCBIfam" id="TIGR00758">
    <property type="entry name" value="UDG_fam4"/>
    <property type="match status" value="1"/>
</dbReference>
<keyword evidence="11" id="KW-1185">Reference proteome</keyword>
<dbReference type="CDD" id="cd10030">
    <property type="entry name" value="UDG-F4_TTUDGA_SPO1dp_like"/>
    <property type="match status" value="1"/>
</dbReference>
<comment type="similarity">
    <text evidence="1">Belongs to the uracil-DNA glycosylase (UDG) superfamily. Type 4 (UDGa) family.</text>
</comment>
<dbReference type="NCBIfam" id="TIGR03914">
    <property type="entry name" value="UDG_fam_dom"/>
    <property type="match status" value="1"/>
</dbReference>
<dbReference type="InterPro" id="IPR005273">
    <property type="entry name" value="Ura-DNA_glyco_family4"/>
</dbReference>
<dbReference type="InterPro" id="IPR051536">
    <property type="entry name" value="UDG_Type-4/5"/>
</dbReference>
<proteinExistence type="inferred from homology"/>
<keyword evidence="6" id="KW-0378">Hydrolase</keyword>
<evidence type="ECO:0000256" key="9">
    <source>
        <dbReference type="ARBA" id="ARBA00023204"/>
    </source>
</evidence>
<dbReference type="InterPro" id="IPR005122">
    <property type="entry name" value="Uracil-DNA_glycosylase-like"/>
</dbReference>
<dbReference type="GO" id="GO:0006281">
    <property type="term" value="P:DNA repair"/>
    <property type="evidence" value="ECO:0007669"/>
    <property type="project" value="UniProtKB-KW"/>
</dbReference>
<keyword evidence="4" id="KW-0479">Metal-binding</keyword>
<dbReference type="SMART" id="SM00986">
    <property type="entry name" value="UDG"/>
    <property type="match status" value="1"/>
</dbReference>
<dbReference type="Proteomes" id="UP000187266">
    <property type="component" value="Chromosome"/>
</dbReference>
<dbReference type="GO" id="GO:0046872">
    <property type="term" value="F:metal ion binding"/>
    <property type="evidence" value="ECO:0007669"/>
    <property type="project" value="UniProtKB-KW"/>
</dbReference>
<dbReference type="RefSeq" id="WP_076980489.1">
    <property type="nucleotide sequence ID" value="NZ_CP019124.1"/>
</dbReference>
<keyword evidence="5" id="KW-0227">DNA damage</keyword>
<dbReference type="EMBL" id="CP019124">
    <property type="protein sequence ID" value="APX90471.1"/>
    <property type="molecule type" value="Genomic_DNA"/>
</dbReference>
<evidence type="ECO:0000256" key="4">
    <source>
        <dbReference type="ARBA" id="ARBA00022723"/>
    </source>
</evidence>
<evidence type="ECO:0000256" key="2">
    <source>
        <dbReference type="ARBA" id="ARBA00019403"/>
    </source>
</evidence>
<dbReference type="GO" id="GO:0051539">
    <property type="term" value="F:4 iron, 4 sulfur cluster binding"/>
    <property type="evidence" value="ECO:0007669"/>
    <property type="project" value="UniProtKB-KW"/>
</dbReference>
<evidence type="ECO:0000256" key="8">
    <source>
        <dbReference type="ARBA" id="ARBA00023014"/>
    </source>
</evidence>
<keyword evidence="7" id="KW-0408">Iron</keyword>
<evidence type="ECO:0000256" key="5">
    <source>
        <dbReference type="ARBA" id="ARBA00022763"/>
    </source>
</evidence>
<dbReference type="STRING" id="1267768.BV394_12635"/>
<accession>A0A2M9DCC0</accession>
<dbReference type="GO" id="GO:0097506">
    <property type="term" value="F:deaminated base DNA N-glycosylase activity"/>
    <property type="evidence" value="ECO:0007669"/>
    <property type="project" value="UniProtKB-ARBA"/>
</dbReference>
<evidence type="ECO:0000313" key="11">
    <source>
        <dbReference type="Proteomes" id="UP000187266"/>
    </source>
</evidence>
<keyword evidence="8" id="KW-0411">Iron-sulfur</keyword>
<gene>
    <name evidence="10" type="ORF">BV394_12635</name>
</gene>
<protein>
    <recommendedName>
        <fullName evidence="2">Type-4 uracil-DNA glycosylase</fullName>
    </recommendedName>
</protein>
<dbReference type="PANTHER" id="PTHR33693:SF9">
    <property type="entry name" value="TYPE-4 URACIL-DNA GLYCOSYLASE"/>
    <property type="match status" value="1"/>
</dbReference>
<dbReference type="Pfam" id="PF03167">
    <property type="entry name" value="UDG"/>
    <property type="match status" value="1"/>
</dbReference>
<dbReference type="Gene3D" id="3.40.470.10">
    <property type="entry name" value="Uracil-DNA glycosylase-like domain"/>
    <property type="match status" value="1"/>
</dbReference>
<dbReference type="PANTHER" id="PTHR33693">
    <property type="entry name" value="TYPE-5 URACIL-DNA GLYCOSYLASE"/>
    <property type="match status" value="1"/>
</dbReference>
<organism evidence="10 11">
    <name type="scientific">Brevirhabdus pacifica</name>
    <dbReference type="NCBI Taxonomy" id="1267768"/>
    <lineage>
        <taxon>Bacteria</taxon>
        <taxon>Pseudomonadati</taxon>
        <taxon>Pseudomonadota</taxon>
        <taxon>Alphaproteobacteria</taxon>
        <taxon>Rhodobacterales</taxon>
        <taxon>Paracoccaceae</taxon>
        <taxon>Brevirhabdus</taxon>
    </lineage>
</organism>
<dbReference type="NCBIfam" id="TIGR03915">
    <property type="entry name" value="SAM_7_link_chp"/>
    <property type="match status" value="1"/>
</dbReference>
<dbReference type="InterPro" id="IPR025404">
    <property type="entry name" value="DUF4130"/>
</dbReference>
<name>A0A1U7DKH4_9RHOB</name>
<evidence type="ECO:0000256" key="1">
    <source>
        <dbReference type="ARBA" id="ARBA00006521"/>
    </source>
</evidence>
<dbReference type="InterPro" id="IPR023875">
    <property type="entry name" value="DNA_repair_put"/>
</dbReference>
<dbReference type="OrthoDB" id="5290748at2"/>
<evidence type="ECO:0000256" key="3">
    <source>
        <dbReference type="ARBA" id="ARBA00022485"/>
    </source>
</evidence>
<reference evidence="10 11" key="1">
    <citation type="submission" date="2017-01" db="EMBL/GenBank/DDBJ databases">
        <title>Genomic analysis of Xuhuaishuia manganoxidans DY6-4.</title>
        <authorList>
            <person name="Wang X."/>
        </authorList>
    </citation>
    <scope>NUCLEOTIDE SEQUENCE [LARGE SCALE GENOMIC DNA]</scope>
    <source>
        <strain evidence="10 11">DY6-4</strain>
    </source>
</reference>
<dbReference type="InterPro" id="IPR036895">
    <property type="entry name" value="Uracil-DNA_glycosylase-like_sf"/>
</dbReference>
<keyword evidence="9" id="KW-0234">DNA repair</keyword>
<evidence type="ECO:0000256" key="6">
    <source>
        <dbReference type="ARBA" id="ARBA00022801"/>
    </source>
</evidence>
<dbReference type="Pfam" id="PF13566">
    <property type="entry name" value="DUF4130"/>
    <property type="match status" value="1"/>
</dbReference>
<dbReference type="SMART" id="SM00987">
    <property type="entry name" value="UreE_C"/>
    <property type="match status" value="1"/>
</dbReference>
<evidence type="ECO:0000313" key="10">
    <source>
        <dbReference type="EMBL" id="APX90471.1"/>
    </source>
</evidence>
<accession>A0A1U7DKH4</accession>